<dbReference type="InterPro" id="IPR029460">
    <property type="entry name" value="DNAPol_HHH"/>
</dbReference>
<dbReference type="CDD" id="cd07434">
    <property type="entry name" value="PHP_PolIIIA_DnaE2"/>
    <property type="match status" value="1"/>
</dbReference>
<name>A0ABV3WZ50_9HYPH</name>
<feature type="region of interest" description="Disordered" evidence="14">
    <location>
        <begin position="1036"/>
        <end position="1072"/>
    </location>
</feature>
<keyword evidence="5 13" id="KW-0963">Cytoplasm</keyword>
<keyword evidence="8 13" id="KW-0235">DNA replication</keyword>
<dbReference type="PANTHER" id="PTHR32294">
    <property type="entry name" value="DNA POLYMERASE III SUBUNIT ALPHA"/>
    <property type="match status" value="1"/>
</dbReference>
<evidence type="ECO:0000259" key="15">
    <source>
        <dbReference type="SMART" id="SM00481"/>
    </source>
</evidence>
<evidence type="ECO:0000256" key="10">
    <source>
        <dbReference type="ARBA" id="ARBA00022932"/>
    </source>
</evidence>
<protein>
    <recommendedName>
        <fullName evidence="4 13">Error-prone DNA polymerase</fullName>
        <ecNumber evidence="3 13">2.7.7.7</ecNumber>
    </recommendedName>
</protein>
<evidence type="ECO:0000313" key="17">
    <source>
        <dbReference type="Proteomes" id="UP001559025"/>
    </source>
</evidence>
<evidence type="ECO:0000256" key="5">
    <source>
        <dbReference type="ARBA" id="ARBA00022490"/>
    </source>
</evidence>
<evidence type="ECO:0000256" key="8">
    <source>
        <dbReference type="ARBA" id="ARBA00022705"/>
    </source>
</evidence>
<dbReference type="InterPro" id="IPR011708">
    <property type="entry name" value="DNA_pol3_alpha_NTPase_dom"/>
</dbReference>
<dbReference type="InterPro" id="IPR023073">
    <property type="entry name" value="DnaE2"/>
</dbReference>
<keyword evidence="17" id="KW-1185">Reference proteome</keyword>
<evidence type="ECO:0000256" key="7">
    <source>
        <dbReference type="ARBA" id="ARBA00022695"/>
    </source>
</evidence>
<evidence type="ECO:0000256" key="12">
    <source>
        <dbReference type="ARBA" id="ARBA00049244"/>
    </source>
</evidence>
<dbReference type="CDD" id="cd04485">
    <property type="entry name" value="DnaE_OBF"/>
    <property type="match status" value="1"/>
</dbReference>
<comment type="function">
    <text evidence="13">DNA polymerase involved in damage-induced mutagenesis and translesion synthesis (TLS). It is not the major replicative DNA polymerase.</text>
</comment>
<feature type="domain" description="Polymerase/histidinol phosphatase N-terminal" evidence="15">
    <location>
        <begin position="7"/>
        <end position="74"/>
    </location>
</feature>
<dbReference type="EC" id="2.7.7.7" evidence="3 13"/>
<comment type="catalytic activity">
    <reaction evidence="12 13">
        <text>DNA(n) + a 2'-deoxyribonucleoside 5'-triphosphate = DNA(n+1) + diphosphate</text>
        <dbReference type="Rhea" id="RHEA:22508"/>
        <dbReference type="Rhea" id="RHEA-COMP:17339"/>
        <dbReference type="Rhea" id="RHEA-COMP:17340"/>
        <dbReference type="ChEBI" id="CHEBI:33019"/>
        <dbReference type="ChEBI" id="CHEBI:61560"/>
        <dbReference type="ChEBI" id="CHEBI:173112"/>
        <dbReference type="EC" id="2.7.7.7"/>
    </reaction>
</comment>
<dbReference type="InterPro" id="IPR003141">
    <property type="entry name" value="Pol/His_phosphatase_N"/>
</dbReference>
<feature type="compositionally biased region" description="Basic and acidic residues" evidence="14">
    <location>
        <begin position="1063"/>
        <end position="1072"/>
    </location>
</feature>
<dbReference type="HAMAP" id="MF_01902">
    <property type="entry name" value="DNApol_error_prone"/>
    <property type="match status" value="1"/>
</dbReference>
<keyword evidence="11 13" id="KW-0234">DNA repair</keyword>
<dbReference type="Pfam" id="PF02811">
    <property type="entry name" value="PHP"/>
    <property type="match status" value="1"/>
</dbReference>
<evidence type="ECO:0000256" key="1">
    <source>
        <dbReference type="ARBA" id="ARBA00004496"/>
    </source>
</evidence>
<dbReference type="NCBIfam" id="NF004225">
    <property type="entry name" value="PRK05672.1"/>
    <property type="match status" value="1"/>
</dbReference>
<accession>A0ABV3WZ50</accession>
<dbReference type="SMART" id="SM00481">
    <property type="entry name" value="POLIIIAc"/>
    <property type="match status" value="1"/>
</dbReference>
<keyword evidence="6 13" id="KW-0808">Transferase</keyword>
<dbReference type="Gene3D" id="3.20.20.140">
    <property type="entry name" value="Metal-dependent hydrolases"/>
    <property type="match status" value="1"/>
</dbReference>
<dbReference type="Pfam" id="PF14579">
    <property type="entry name" value="HHH_6"/>
    <property type="match status" value="1"/>
</dbReference>
<dbReference type="InterPro" id="IPR004013">
    <property type="entry name" value="PHP_dom"/>
</dbReference>
<dbReference type="RefSeq" id="WP_368804721.1">
    <property type="nucleotide sequence ID" value="NZ_JAZHFV010000008.1"/>
</dbReference>
<evidence type="ECO:0000256" key="6">
    <source>
        <dbReference type="ARBA" id="ARBA00022679"/>
    </source>
</evidence>
<evidence type="ECO:0000256" key="2">
    <source>
        <dbReference type="ARBA" id="ARBA00007391"/>
    </source>
</evidence>
<comment type="subcellular location">
    <subcellularLocation>
        <location evidence="1 13">Cytoplasm</location>
    </subcellularLocation>
</comment>
<dbReference type="InterPro" id="IPR040982">
    <property type="entry name" value="DNA_pol3_finger"/>
</dbReference>
<evidence type="ECO:0000256" key="14">
    <source>
        <dbReference type="SAM" id="MobiDB-lite"/>
    </source>
</evidence>
<evidence type="ECO:0000256" key="11">
    <source>
        <dbReference type="ARBA" id="ARBA00023204"/>
    </source>
</evidence>
<proteinExistence type="inferred from homology"/>
<gene>
    <name evidence="13" type="primary">dnaE2</name>
    <name evidence="16" type="ORF">V1479_21750</name>
</gene>
<dbReference type="SUPFAM" id="SSF89550">
    <property type="entry name" value="PHP domain-like"/>
    <property type="match status" value="1"/>
</dbReference>
<dbReference type="Proteomes" id="UP001559025">
    <property type="component" value="Unassembled WGS sequence"/>
</dbReference>
<dbReference type="NCBIfam" id="TIGR00594">
    <property type="entry name" value="polc"/>
    <property type="match status" value="1"/>
</dbReference>
<comment type="caution">
    <text evidence="16">The sequence shown here is derived from an EMBL/GenBank/DDBJ whole genome shotgun (WGS) entry which is preliminary data.</text>
</comment>
<dbReference type="InterPro" id="IPR004365">
    <property type="entry name" value="NA-bd_OB_tRNA"/>
</dbReference>
<dbReference type="EMBL" id="JAZHFV010000008">
    <property type="protein sequence ID" value="MEX4009946.1"/>
    <property type="molecule type" value="Genomic_DNA"/>
</dbReference>
<organism evidence="16 17">
    <name type="scientific">Neoaquamicrobium sediminum</name>
    <dbReference type="NCBI Taxonomy" id="1849104"/>
    <lineage>
        <taxon>Bacteria</taxon>
        <taxon>Pseudomonadati</taxon>
        <taxon>Pseudomonadota</taxon>
        <taxon>Alphaproteobacteria</taxon>
        <taxon>Hyphomicrobiales</taxon>
        <taxon>Phyllobacteriaceae</taxon>
        <taxon>Neoaquamicrobium</taxon>
    </lineage>
</organism>
<evidence type="ECO:0000256" key="9">
    <source>
        <dbReference type="ARBA" id="ARBA00022763"/>
    </source>
</evidence>
<dbReference type="Gene3D" id="1.10.150.870">
    <property type="match status" value="1"/>
</dbReference>
<dbReference type="Pfam" id="PF17657">
    <property type="entry name" value="DNA_pol3_finger"/>
    <property type="match status" value="1"/>
</dbReference>
<dbReference type="InterPro" id="IPR004805">
    <property type="entry name" value="DnaE2/DnaE/PolC"/>
</dbReference>
<keyword evidence="9 13" id="KW-0227">DNA damage</keyword>
<dbReference type="PANTHER" id="PTHR32294:SF4">
    <property type="entry name" value="ERROR-PRONE DNA POLYMERASE"/>
    <property type="match status" value="1"/>
</dbReference>
<evidence type="ECO:0000256" key="4">
    <source>
        <dbReference type="ARBA" id="ARBA00017273"/>
    </source>
</evidence>
<evidence type="ECO:0000313" key="16">
    <source>
        <dbReference type="EMBL" id="MEX4009946.1"/>
    </source>
</evidence>
<evidence type="ECO:0000256" key="3">
    <source>
        <dbReference type="ARBA" id="ARBA00012417"/>
    </source>
</evidence>
<keyword evidence="7 13" id="KW-0548">Nucleotidyltransferase</keyword>
<dbReference type="Pfam" id="PF01336">
    <property type="entry name" value="tRNA_anti-codon"/>
    <property type="match status" value="1"/>
</dbReference>
<dbReference type="Pfam" id="PF07733">
    <property type="entry name" value="DNA_pol3_alpha"/>
    <property type="match status" value="1"/>
</dbReference>
<comment type="similarity">
    <text evidence="2 13">Belongs to the DNA polymerase type-C family. DnaE2 subfamily.</text>
</comment>
<sequence length="1085" mass="121351">MTGSRYAELQVTSHFSFLRGASSCDELFAQAAVMGIEALGIVDRNSLAGIVRAYEAARTTGIRLVVGCRLDLADGMSVLVYPTDRPAYARLSRLLSLGKKRAGKGQCHLEWQDLVAYGDGLLAVLVPDAADETCAQQLRRLREAFSDRAYMALTLRRRPNDQLRLWHLSNLAAAARVPPVVTNDVLFHEPDRQMMQDVVTAIRHNVTIDELGHRRERFADRYLKPPEEMHRLFARYPQALARTVEIMERCAFSLDELAYQYPEEKLFPDLTPQQALEKLTWESAAERYPEGLPDKVRGNLNHELRLIEKLEYAPYFLTVNAIVRFARSKGILCQGRGSAANSSVCFVLGVTSVDPDRNDLLFERFVSEERREPPDIDVDFEHERREEVIQWVYETYGRDRAALCSTVIRYRAKGALRDVGKALGLPEDLTKTLSSQVWGWSEGVEQKHAEGLNLNMGDRRLRLALELSHQLVGTPRHLSQHPGGFVLTRDRLDELVPIEPAAMEDRQVIEWDKDDIDVLKFMKVDVLALGMLSCMRRAFDLLAQHKDIRLDLATIPAEDPRTYAMIRKADTLGTFQIESRAQMAMLPRIKPRTFYDLVIEVAIVRPGPIQGDMVHPYLRRREGKEDVTYPKPELEAVLGKTLGVPLFQEQAMRVAIECAGFTAGEADQLRRAMATFKHTGGVSKFGEKLVSGMVANGYDRDFAERTFKQLEGFGSYGFPESHAASFALIAYASSWMKCWHPDAFCCALLNAQPMGFYAPAQIVRDAREHGVEVRPVCINASHWDCTLEATGDDGRFAVRLGLRMVKGLGNAEAARLISCREDQPYRSVDDLWRRAGIPVAALVELAEADAFRAGLGLARREALWAIKALRDEPLPLFAAAAMREAGIVPEQSEPAVSLRPMTSGREVVEDYGHLGLTLRAHPVSFLRAELAGRRIITCAKAVASPDRCWVHVAGLVLVRQRPGSAKGVMFITLEDETAVANLVVWTKVLEKFRRVVLGSGMIGVKGRVQREGEVVHIVAHELIDLSAELASVGSGENAFPLPHGRGDEFHRGSPAPDPRGTPKPRDMFDPHGHIDEIKVKTRDFR</sequence>
<evidence type="ECO:0000256" key="13">
    <source>
        <dbReference type="HAMAP-Rule" id="MF_01902"/>
    </source>
</evidence>
<dbReference type="InterPro" id="IPR016195">
    <property type="entry name" value="Pol/histidinol_Pase-like"/>
</dbReference>
<keyword evidence="10 13" id="KW-0239">DNA-directed DNA polymerase</keyword>
<reference evidence="16 17" key="1">
    <citation type="submission" date="2024-01" db="EMBL/GenBank/DDBJ databases">
        <title>New evidence supports the origin of RcGTA from prophage.</title>
        <authorList>
            <person name="Xu Y."/>
            <person name="Liu B."/>
            <person name="Chen F."/>
        </authorList>
    </citation>
    <scope>NUCLEOTIDE SEQUENCE [LARGE SCALE GENOMIC DNA]</scope>
    <source>
        <strain evidence="16 17">CBW1107-2</strain>
    </source>
</reference>